<gene>
    <name evidence="1" type="ORF">KTO63_06475</name>
</gene>
<evidence type="ECO:0000313" key="2">
    <source>
        <dbReference type="Proteomes" id="UP000812270"/>
    </source>
</evidence>
<dbReference type="AlphaFoldDB" id="A0A9E2W215"/>
<dbReference type="Pfam" id="PF13366">
    <property type="entry name" value="PDDEXK_3"/>
    <property type="match status" value="1"/>
</dbReference>
<evidence type="ECO:0000313" key="1">
    <source>
        <dbReference type="EMBL" id="MBV4356790.1"/>
    </source>
</evidence>
<dbReference type="Proteomes" id="UP000812270">
    <property type="component" value="Unassembled WGS sequence"/>
</dbReference>
<sequence>MKLEHLICRELSDVVIKAFYKVYNELGFGFLERVYQNALYLELKSCGLEVVANHAIDVYYQNSLVGNYFADILVNDLLILELKAAASIAPEHELQLINYLKATDLEVGLLLNFGKKPEVRRKIFTNDKKTRNNNNR</sequence>
<dbReference type="NCBIfam" id="TIGR04256">
    <property type="entry name" value="GxxExxY"/>
    <property type="match status" value="1"/>
</dbReference>
<proteinExistence type="predicted"/>
<organism evidence="1 2">
    <name type="scientific">Pinibacter aurantiacus</name>
    <dbReference type="NCBI Taxonomy" id="2851599"/>
    <lineage>
        <taxon>Bacteria</taxon>
        <taxon>Pseudomonadati</taxon>
        <taxon>Bacteroidota</taxon>
        <taxon>Chitinophagia</taxon>
        <taxon>Chitinophagales</taxon>
        <taxon>Chitinophagaceae</taxon>
        <taxon>Pinibacter</taxon>
    </lineage>
</organism>
<accession>A0A9E2W215</accession>
<comment type="caution">
    <text evidence="1">The sequence shown here is derived from an EMBL/GenBank/DDBJ whole genome shotgun (WGS) entry which is preliminary data.</text>
</comment>
<protein>
    <submittedName>
        <fullName evidence="1">GxxExxY protein</fullName>
    </submittedName>
</protein>
<reference evidence="1" key="1">
    <citation type="submission" date="2021-06" db="EMBL/GenBank/DDBJ databases">
        <authorList>
            <person name="Huq M.A."/>
        </authorList>
    </citation>
    <scope>NUCLEOTIDE SEQUENCE</scope>
    <source>
        <strain evidence="1">MAH-26</strain>
    </source>
</reference>
<dbReference type="InterPro" id="IPR026350">
    <property type="entry name" value="GxxExxY"/>
</dbReference>
<dbReference type="EMBL" id="JAHSPG010000003">
    <property type="protein sequence ID" value="MBV4356790.1"/>
    <property type="molecule type" value="Genomic_DNA"/>
</dbReference>
<keyword evidence="2" id="KW-1185">Reference proteome</keyword>
<name>A0A9E2W215_9BACT</name>
<dbReference type="RefSeq" id="WP_217790428.1">
    <property type="nucleotide sequence ID" value="NZ_JAHSPG010000003.1"/>
</dbReference>